<evidence type="ECO:0000256" key="1">
    <source>
        <dbReference type="SAM" id="MobiDB-lite"/>
    </source>
</evidence>
<organism evidence="2 3">
    <name type="scientific">Macrolepiota fuliginosa MF-IS2</name>
    <dbReference type="NCBI Taxonomy" id="1400762"/>
    <lineage>
        <taxon>Eukaryota</taxon>
        <taxon>Fungi</taxon>
        <taxon>Dikarya</taxon>
        <taxon>Basidiomycota</taxon>
        <taxon>Agaricomycotina</taxon>
        <taxon>Agaricomycetes</taxon>
        <taxon>Agaricomycetidae</taxon>
        <taxon>Agaricales</taxon>
        <taxon>Agaricineae</taxon>
        <taxon>Agaricaceae</taxon>
        <taxon>Macrolepiota</taxon>
    </lineage>
</organism>
<proteinExistence type="predicted"/>
<comment type="caution">
    <text evidence="2">The sequence shown here is derived from an EMBL/GenBank/DDBJ whole genome shotgun (WGS) entry which is preliminary data.</text>
</comment>
<dbReference type="AlphaFoldDB" id="A0A9P5WXG9"/>
<reference evidence="2" key="1">
    <citation type="submission" date="2020-11" db="EMBL/GenBank/DDBJ databases">
        <authorList>
            <consortium name="DOE Joint Genome Institute"/>
            <person name="Ahrendt S."/>
            <person name="Riley R."/>
            <person name="Andreopoulos W."/>
            <person name="Labutti K."/>
            <person name="Pangilinan J."/>
            <person name="Ruiz-Duenas F.J."/>
            <person name="Barrasa J.M."/>
            <person name="Sanchez-Garcia M."/>
            <person name="Camarero S."/>
            <person name="Miyauchi S."/>
            <person name="Serrano A."/>
            <person name="Linde D."/>
            <person name="Babiker R."/>
            <person name="Drula E."/>
            <person name="Ayuso-Fernandez I."/>
            <person name="Pacheco R."/>
            <person name="Padilla G."/>
            <person name="Ferreira P."/>
            <person name="Barriuso J."/>
            <person name="Kellner H."/>
            <person name="Castanera R."/>
            <person name="Alfaro M."/>
            <person name="Ramirez L."/>
            <person name="Pisabarro A.G."/>
            <person name="Kuo A."/>
            <person name="Tritt A."/>
            <person name="Lipzen A."/>
            <person name="He G."/>
            <person name="Yan M."/>
            <person name="Ng V."/>
            <person name="Cullen D."/>
            <person name="Martin F."/>
            <person name="Rosso M.-N."/>
            <person name="Henrissat B."/>
            <person name="Hibbett D."/>
            <person name="Martinez A.T."/>
            <person name="Grigoriev I.V."/>
        </authorList>
    </citation>
    <scope>NUCLEOTIDE SEQUENCE</scope>
    <source>
        <strain evidence="2">MF-IS2</strain>
    </source>
</reference>
<dbReference type="EMBL" id="MU153945">
    <property type="protein sequence ID" value="KAF9439565.1"/>
    <property type="molecule type" value="Genomic_DNA"/>
</dbReference>
<sequence>MAPGPPPLLTNSSSNLPQLPANHLQPSQSNLSTNTPPPSNPQPLPHNCNHLPTHISHQTSIQPAGKICPYYYTPPAQPAPAPAPQYMSGPHDRAAP</sequence>
<accession>A0A9P5WXG9</accession>
<dbReference type="Proteomes" id="UP000807342">
    <property type="component" value="Unassembled WGS sequence"/>
</dbReference>
<keyword evidence="3" id="KW-1185">Reference proteome</keyword>
<protein>
    <submittedName>
        <fullName evidence="2">Uncharacterized protein</fullName>
    </submittedName>
</protein>
<gene>
    <name evidence="2" type="ORF">P691DRAFT_769410</name>
</gene>
<name>A0A9P5WXG9_9AGAR</name>
<feature type="compositionally biased region" description="Pro residues" evidence="1">
    <location>
        <begin position="35"/>
        <end position="44"/>
    </location>
</feature>
<evidence type="ECO:0000313" key="2">
    <source>
        <dbReference type="EMBL" id="KAF9439565.1"/>
    </source>
</evidence>
<evidence type="ECO:0000313" key="3">
    <source>
        <dbReference type="Proteomes" id="UP000807342"/>
    </source>
</evidence>
<feature type="region of interest" description="Disordered" evidence="1">
    <location>
        <begin position="1"/>
        <end position="96"/>
    </location>
</feature>